<feature type="region of interest" description="Disordered" evidence="1">
    <location>
        <begin position="94"/>
        <end position="117"/>
    </location>
</feature>
<keyword evidence="2" id="KW-0614">Plasmid</keyword>
<dbReference type="RefSeq" id="WP_220566023.1">
    <property type="nucleotide sequence ID" value="NZ_CP074136.1"/>
</dbReference>
<dbReference type="EMBL" id="CP074136">
    <property type="protein sequence ID" value="QUX26444.1"/>
    <property type="molecule type" value="Genomic_DNA"/>
</dbReference>
<sequence>MRTAGSAVVYRSADGVLIAQTRAETADPVEAADQARARALRALEEAGATGAHVEALEVATDAETRRRIMHPDPLPVVGAAEAGKILGDMSAGRVSQLLGEDSPRRDPGAPTPVVKTGRGDYYLRAAVELYGMERDRTQRPHKYDR</sequence>
<keyword evidence="3" id="KW-1185">Reference proteome</keyword>
<geneLocation type="plasmid" evidence="2 3">
    <name>unnamed4</name>
</geneLocation>
<protein>
    <submittedName>
        <fullName evidence="2">Uncharacterized protein</fullName>
    </submittedName>
</protein>
<evidence type="ECO:0000313" key="2">
    <source>
        <dbReference type="EMBL" id="QUX26444.1"/>
    </source>
</evidence>
<reference evidence="3" key="1">
    <citation type="submission" date="2021-05" db="EMBL/GenBank/DDBJ databases">
        <title>Direct Submission.</title>
        <authorList>
            <person name="Li K."/>
            <person name="Gao J."/>
        </authorList>
    </citation>
    <scope>NUCLEOTIDE SEQUENCE [LARGE SCALE GENOMIC DNA]</scope>
    <source>
        <strain evidence="3">Mg02</strain>
        <plasmid evidence="3">unnamed4</plasmid>
    </source>
</reference>
<organism evidence="2 3">
    <name type="scientific">Nocardiopsis changdeensis</name>
    <dbReference type="NCBI Taxonomy" id="2831969"/>
    <lineage>
        <taxon>Bacteria</taxon>
        <taxon>Bacillati</taxon>
        <taxon>Actinomycetota</taxon>
        <taxon>Actinomycetes</taxon>
        <taxon>Streptosporangiales</taxon>
        <taxon>Nocardiopsidaceae</taxon>
        <taxon>Nocardiopsis</taxon>
    </lineage>
</organism>
<name>A0A975KQG6_9ACTN</name>
<dbReference type="Proteomes" id="UP000676079">
    <property type="component" value="Plasmid unnamed4"/>
</dbReference>
<gene>
    <name evidence="2" type="ORF">KGD84_32620</name>
</gene>
<evidence type="ECO:0000256" key="1">
    <source>
        <dbReference type="SAM" id="MobiDB-lite"/>
    </source>
</evidence>
<proteinExistence type="predicted"/>
<accession>A0A975KQG6</accession>
<evidence type="ECO:0000313" key="3">
    <source>
        <dbReference type="Proteomes" id="UP000676079"/>
    </source>
</evidence>